<name>A0A9J5VZD1_SOLCO</name>
<dbReference type="Proteomes" id="UP000824120">
    <property type="component" value="Unassembled WGS sequence"/>
</dbReference>
<sequence>MSTMIRPRRTQRVWARSGVEIATFKLVVPVHYPATGRLGCRHFFFEVLLLLARQEMKNTGLRRNTAVRKQGIHEKS</sequence>
<dbReference type="EMBL" id="JACXVP010000091">
    <property type="protein sequence ID" value="KAG5568557.1"/>
    <property type="molecule type" value="Genomic_DNA"/>
</dbReference>
<evidence type="ECO:0000313" key="1">
    <source>
        <dbReference type="EMBL" id="KAG5568557.1"/>
    </source>
</evidence>
<accession>A0A9J5VZD1</accession>
<evidence type="ECO:0000313" key="2">
    <source>
        <dbReference type="Proteomes" id="UP000824120"/>
    </source>
</evidence>
<organism evidence="1 2">
    <name type="scientific">Solanum commersonii</name>
    <name type="common">Commerson's wild potato</name>
    <name type="synonym">Commerson's nightshade</name>
    <dbReference type="NCBI Taxonomy" id="4109"/>
    <lineage>
        <taxon>Eukaryota</taxon>
        <taxon>Viridiplantae</taxon>
        <taxon>Streptophyta</taxon>
        <taxon>Embryophyta</taxon>
        <taxon>Tracheophyta</taxon>
        <taxon>Spermatophyta</taxon>
        <taxon>Magnoliopsida</taxon>
        <taxon>eudicotyledons</taxon>
        <taxon>Gunneridae</taxon>
        <taxon>Pentapetalae</taxon>
        <taxon>asterids</taxon>
        <taxon>lamiids</taxon>
        <taxon>Solanales</taxon>
        <taxon>Solanaceae</taxon>
        <taxon>Solanoideae</taxon>
        <taxon>Solaneae</taxon>
        <taxon>Solanum</taxon>
    </lineage>
</organism>
<protein>
    <submittedName>
        <fullName evidence="1">Uncharacterized protein</fullName>
    </submittedName>
</protein>
<comment type="caution">
    <text evidence="1">The sequence shown here is derived from an EMBL/GenBank/DDBJ whole genome shotgun (WGS) entry which is preliminary data.</text>
</comment>
<proteinExistence type="predicted"/>
<reference evidence="1" key="1">
    <citation type="submission" date="2020-09" db="EMBL/GenBank/DDBJ databases">
        <title>De no assembly of potato wild relative species, Solanum commersonii.</title>
        <authorList>
            <person name="Cho K."/>
        </authorList>
    </citation>
    <scope>NUCLEOTIDE SEQUENCE</scope>
    <source>
        <strain evidence="1">LZ3.2</strain>
        <tissue evidence="1">Leaf</tissue>
    </source>
</reference>
<dbReference type="AlphaFoldDB" id="A0A9J5VZD1"/>
<keyword evidence="2" id="KW-1185">Reference proteome</keyword>
<gene>
    <name evidence="1" type="ORF">H5410_064429</name>
</gene>